<dbReference type="PANTHER" id="PTHR30346">
    <property type="entry name" value="TRANSCRIPTIONAL DUAL REGULATOR HCAR-RELATED"/>
    <property type="match status" value="1"/>
</dbReference>
<dbReference type="SUPFAM" id="SSF53850">
    <property type="entry name" value="Periplasmic binding protein-like II"/>
    <property type="match status" value="1"/>
</dbReference>
<evidence type="ECO:0000259" key="5">
    <source>
        <dbReference type="PROSITE" id="PS50931"/>
    </source>
</evidence>
<dbReference type="InterPro" id="IPR005119">
    <property type="entry name" value="LysR_subst-bd"/>
</dbReference>
<evidence type="ECO:0000256" key="1">
    <source>
        <dbReference type="ARBA" id="ARBA00009437"/>
    </source>
</evidence>
<dbReference type="EMBL" id="JAXBLV010000155">
    <property type="protein sequence ID" value="MDY3559927.1"/>
    <property type="molecule type" value="Genomic_DNA"/>
</dbReference>
<gene>
    <name evidence="6" type="ORF">R5W23_001115</name>
</gene>
<keyword evidence="4" id="KW-0804">Transcription</keyword>
<evidence type="ECO:0000256" key="2">
    <source>
        <dbReference type="ARBA" id="ARBA00023015"/>
    </source>
</evidence>
<keyword evidence="3" id="KW-0238">DNA-binding</keyword>
<comment type="similarity">
    <text evidence="1">Belongs to the LysR transcriptional regulatory family.</text>
</comment>
<reference evidence="7" key="1">
    <citation type="journal article" date="2023" name="Mar. Drugs">
        <title>Gemmata algarum, a Novel Planctomycete Isolated from an Algal Mat, Displays Antimicrobial Activity.</title>
        <authorList>
            <person name="Kumar G."/>
            <person name="Kallscheuer N."/>
            <person name="Kashif M."/>
            <person name="Ahamad S."/>
            <person name="Jagadeeshwari U."/>
            <person name="Pannikurungottu S."/>
            <person name="Haufschild T."/>
            <person name="Kabuu M."/>
            <person name="Sasikala C."/>
            <person name="Jogler C."/>
            <person name="Ramana C."/>
        </authorList>
    </citation>
    <scope>NUCLEOTIDE SEQUENCE [LARGE SCALE GENOMIC DNA]</scope>
    <source>
        <strain evidence="7">JC673</strain>
    </source>
</reference>
<comment type="caution">
    <text evidence="6">The sequence shown here is derived from an EMBL/GenBank/DDBJ whole genome shotgun (WGS) entry which is preliminary data.</text>
</comment>
<dbReference type="Gene3D" id="1.10.10.10">
    <property type="entry name" value="Winged helix-like DNA-binding domain superfamily/Winged helix DNA-binding domain"/>
    <property type="match status" value="1"/>
</dbReference>
<dbReference type="Pfam" id="PF00126">
    <property type="entry name" value="HTH_1"/>
    <property type="match status" value="1"/>
</dbReference>
<dbReference type="CDD" id="cd05466">
    <property type="entry name" value="PBP2_LTTR_substrate"/>
    <property type="match status" value="1"/>
</dbReference>
<dbReference type="Pfam" id="PF03466">
    <property type="entry name" value="LysR_substrate"/>
    <property type="match status" value="1"/>
</dbReference>
<dbReference type="InterPro" id="IPR000847">
    <property type="entry name" value="LysR_HTH_N"/>
</dbReference>
<protein>
    <submittedName>
        <fullName evidence="6">LysR family transcriptional regulator</fullName>
    </submittedName>
</protein>
<name>A0ABU5EX99_9BACT</name>
<dbReference type="Proteomes" id="UP001272242">
    <property type="component" value="Unassembled WGS sequence"/>
</dbReference>
<evidence type="ECO:0000256" key="4">
    <source>
        <dbReference type="ARBA" id="ARBA00023163"/>
    </source>
</evidence>
<dbReference type="RefSeq" id="WP_320686604.1">
    <property type="nucleotide sequence ID" value="NZ_JAXBLV010000155.1"/>
</dbReference>
<sequence length="314" mass="34270">MSTDQVAALVELARAGSLRTAAIGLHLTEQGLRNRLVALETALKVPLYHKQRGPRRRSPLTPQGELFLPHAVTFLEAARRFGERAGDAPQEIHVAATQYLTMYAMLDAVRWFHRAFPATRVRLSARTERDIEDALLRDPDLAFGVAAPYEGAVGIEYRHLFSLEWGLIAPPAHPLLKKRALTLADVKDVPLIVFERGSTGRQHVLNAFHKLGLSPRIDMEATTTGIVVKMVEAGLGVSLVPLMPNGSVTRGVKVGVRKLPGKIDPIHSGVLIRRGETLSATAEAFIKFLEPADAFGGAPLSHPDDGARRVEPHD</sequence>
<dbReference type="Gene3D" id="3.40.190.290">
    <property type="match status" value="1"/>
</dbReference>
<dbReference type="InterPro" id="IPR036388">
    <property type="entry name" value="WH-like_DNA-bd_sf"/>
</dbReference>
<evidence type="ECO:0000313" key="6">
    <source>
        <dbReference type="EMBL" id="MDY3559927.1"/>
    </source>
</evidence>
<feature type="domain" description="HTH lysR-type" evidence="5">
    <location>
        <begin position="1"/>
        <end position="58"/>
    </location>
</feature>
<accession>A0ABU5EX99</accession>
<dbReference type="InterPro" id="IPR036390">
    <property type="entry name" value="WH_DNA-bd_sf"/>
</dbReference>
<organism evidence="6 7">
    <name type="scientific">Gemmata algarum</name>
    <dbReference type="NCBI Taxonomy" id="2975278"/>
    <lineage>
        <taxon>Bacteria</taxon>
        <taxon>Pseudomonadati</taxon>
        <taxon>Planctomycetota</taxon>
        <taxon>Planctomycetia</taxon>
        <taxon>Gemmatales</taxon>
        <taxon>Gemmataceae</taxon>
        <taxon>Gemmata</taxon>
    </lineage>
</organism>
<dbReference type="PROSITE" id="PS50931">
    <property type="entry name" value="HTH_LYSR"/>
    <property type="match status" value="1"/>
</dbReference>
<dbReference type="SUPFAM" id="SSF46785">
    <property type="entry name" value="Winged helix' DNA-binding domain"/>
    <property type="match status" value="1"/>
</dbReference>
<keyword evidence="7" id="KW-1185">Reference proteome</keyword>
<keyword evidence="2" id="KW-0805">Transcription regulation</keyword>
<proteinExistence type="inferred from homology"/>
<dbReference type="PANTHER" id="PTHR30346:SF0">
    <property type="entry name" value="HCA OPERON TRANSCRIPTIONAL ACTIVATOR HCAR"/>
    <property type="match status" value="1"/>
</dbReference>
<evidence type="ECO:0000313" key="7">
    <source>
        <dbReference type="Proteomes" id="UP001272242"/>
    </source>
</evidence>
<evidence type="ECO:0000256" key="3">
    <source>
        <dbReference type="ARBA" id="ARBA00023125"/>
    </source>
</evidence>